<comment type="similarity">
    <text evidence="1">Belongs to the glycosyl hydrolase 63 family.</text>
</comment>
<dbReference type="PANTHER" id="PTHR10412:SF11">
    <property type="entry name" value="MANNOSYL-OLIGOSACCHARIDE GLUCOSIDASE"/>
    <property type="match status" value="1"/>
</dbReference>
<proteinExistence type="inferred from homology"/>
<evidence type="ECO:0000313" key="8">
    <source>
        <dbReference type="Proteomes" id="UP000431913"/>
    </source>
</evidence>
<dbReference type="InterPro" id="IPR054491">
    <property type="entry name" value="MGH1-like_GH"/>
</dbReference>
<comment type="caution">
    <text evidence="5">The sequence shown here is derived from an EMBL/GenBank/DDBJ whole genome shotgun (WGS) entry which is preliminary data.</text>
</comment>
<evidence type="ECO:0000313" key="6">
    <source>
        <dbReference type="EMBL" id="MST92329.1"/>
    </source>
</evidence>
<accession>A0A0W7TMS0</accession>
<evidence type="ECO:0000259" key="4">
    <source>
        <dbReference type="Pfam" id="PF22422"/>
    </source>
</evidence>
<feature type="domain" description="Mannosylglycerate hydrolase MGH1-like glycoside hydrolase" evidence="4">
    <location>
        <begin position="500"/>
        <end position="795"/>
    </location>
</feature>
<evidence type="ECO:0000256" key="1">
    <source>
        <dbReference type="ARBA" id="ARBA00010833"/>
    </source>
</evidence>
<evidence type="ECO:0000256" key="3">
    <source>
        <dbReference type="ARBA" id="ARBA00023295"/>
    </source>
</evidence>
<dbReference type="Proteomes" id="UP000431913">
    <property type="component" value="Unassembled WGS sequence"/>
</dbReference>
<dbReference type="Pfam" id="PF22422">
    <property type="entry name" value="MGH1-like_GH"/>
    <property type="match status" value="1"/>
</dbReference>
<dbReference type="Gene3D" id="1.50.10.10">
    <property type="match status" value="1"/>
</dbReference>
<sequence length="925" mass="101882">MGAPLFCHLGGNRMKTEYQTHDLSLPAWGPYTKQYSGISHIPAANDGVRFDLAVFPGLYRRRVDVPNVRFESGYHVWKAAPDLSCYTLRHELEWKDRVYADVSFAPLGENARLIRVECCNGTDTPQNLVLHYMASAHDPVPSYRRFALTGAEVRLPEHAAFVLAKDYDDLRFAVPRPTDGLGWDGMRRAEEPVEGFAGGYGVGLGFGCAAGYGPFGQPLPSGAGDAVTYTFTLEQPLQRPCLCVRYINADSAASGYRLSSGDVLELPPVPQPEVARICLSRPLAAGAHTLTLTAAGTGGAKLDCFALCEAADSGAFCVTPRGSGACPEMELYEKEGFLTLKYPHIRECYGVLWDYESVQVRQIENSELDVFLRETVHDHVSSTLHGDGKGHFTNVFLRPIPLAAGQSKRVYGAVCSAGTPEEAAALCRELRARRESFEAVWQAASPALEPAPMLPAGEPFALGGQLMRAVLCTNVVYPVYTRGQYIRHNTPGRWWDSLYTWDSGFIGMGLAQFSARRGFDCLNAYLTPPGDDEAAFIHHGSLVPAQFYLFAELLNRTQSRALAEYCYPRLMQYYAFFTGQAGGSTTADLQSGLLRPWDYFYNSGGWDDYPPQKAVHEQRLEKRCTPVVTTAHAVRCARILAYTAHLLAHGEDADRLEKDAERFTRALQEHAWDEGAGYFGYVLHDEQGRAAGFLRDASGVNHNMGLGGASPLFAGACTAEQAEGLWEKLASEEHLWSACGLSTVDRSASYYRRDGYWNGAVWMPYQWMFFKAALDAGKTGFAFRIADTALRLWQDECAASYHCFEHFMIESRRGAGWHQFGGLSAPVAQWFAAYYVPGTLTTGFDVFVQCARWLPGNAGLEAELYCTRPGRTAVLAALAPGKMRISCRLGVAAEQRHAGLWEITLDVEQPGPVRLNLLPEGSCAE</sequence>
<dbReference type="InterPro" id="IPR008928">
    <property type="entry name" value="6-hairpin_glycosidase_sf"/>
</dbReference>
<reference evidence="5 7" key="1">
    <citation type="submission" date="2015-10" db="EMBL/GenBank/DDBJ databases">
        <title>A novel member of the family Ruminococcaceae isolated from human faeces.</title>
        <authorList>
            <person name="Shkoporov A.N."/>
            <person name="Chaplin A.V."/>
            <person name="Motuzova O.V."/>
            <person name="Kafarskaia L.I."/>
            <person name="Efimov B.A."/>
        </authorList>
    </citation>
    <scope>NUCLEOTIDE SEQUENCE [LARGE SCALE GENOMIC DNA]</scope>
    <source>
        <strain evidence="5 7">668</strain>
    </source>
</reference>
<dbReference type="AlphaFoldDB" id="A0A0W7TMS0"/>
<dbReference type="GO" id="GO:0004573">
    <property type="term" value="F:Glc3Man9GlcNAc2 oligosaccharide glucosidase activity"/>
    <property type="evidence" value="ECO:0007669"/>
    <property type="project" value="InterPro"/>
</dbReference>
<dbReference type="GO" id="GO:0009311">
    <property type="term" value="P:oligosaccharide metabolic process"/>
    <property type="evidence" value="ECO:0007669"/>
    <property type="project" value="InterPro"/>
</dbReference>
<dbReference type="EMBL" id="LMUA01000029">
    <property type="protein sequence ID" value="KUE75118.1"/>
    <property type="molecule type" value="Genomic_DNA"/>
</dbReference>
<keyword evidence="3" id="KW-0326">Glycosidase</keyword>
<dbReference type="EMBL" id="VUNJ01000010">
    <property type="protein sequence ID" value="MST92329.1"/>
    <property type="molecule type" value="Genomic_DNA"/>
</dbReference>
<dbReference type="InterPro" id="IPR004888">
    <property type="entry name" value="Glycoside_hydrolase_63"/>
</dbReference>
<dbReference type="Proteomes" id="UP000053433">
    <property type="component" value="Unassembled WGS sequence"/>
</dbReference>
<dbReference type="InterPro" id="IPR012341">
    <property type="entry name" value="6hp_glycosidase-like_sf"/>
</dbReference>
<dbReference type="GO" id="GO:0006487">
    <property type="term" value="P:protein N-linked glycosylation"/>
    <property type="evidence" value="ECO:0007669"/>
    <property type="project" value="TreeGrafter"/>
</dbReference>
<evidence type="ECO:0000313" key="7">
    <source>
        <dbReference type="Proteomes" id="UP000053433"/>
    </source>
</evidence>
<dbReference type="PANTHER" id="PTHR10412">
    <property type="entry name" value="MANNOSYL-OLIGOSACCHARIDE GLUCOSIDASE"/>
    <property type="match status" value="1"/>
</dbReference>
<keyword evidence="2" id="KW-0378">Hydrolase</keyword>
<name>A0A0W7TMS0_9FIRM</name>
<evidence type="ECO:0000313" key="5">
    <source>
        <dbReference type="EMBL" id="KUE75118.1"/>
    </source>
</evidence>
<protein>
    <recommendedName>
        <fullName evidence="4">Mannosylglycerate hydrolase MGH1-like glycoside hydrolase domain-containing protein</fullName>
    </recommendedName>
</protein>
<evidence type="ECO:0000256" key="2">
    <source>
        <dbReference type="ARBA" id="ARBA00022801"/>
    </source>
</evidence>
<reference evidence="6 8" key="2">
    <citation type="submission" date="2019-08" db="EMBL/GenBank/DDBJ databases">
        <title>In-depth cultivation of the pig gut microbiome towards novel bacterial diversity and tailored functional studies.</title>
        <authorList>
            <person name="Wylensek D."/>
            <person name="Hitch T.C.A."/>
            <person name="Clavel T."/>
        </authorList>
    </citation>
    <scope>NUCLEOTIDE SEQUENCE [LARGE SCALE GENOMIC DNA]</scope>
    <source>
        <strain evidence="6 8">WCA3-601-WT-6J</strain>
    </source>
</reference>
<dbReference type="SUPFAM" id="SSF48208">
    <property type="entry name" value="Six-hairpin glycosidases"/>
    <property type="match status" value="1"/>
</dbReference>
<organism evidence="5 7">
    <name type="scientific">Ruthenibacterium lactatiformans</name>
    <dbReference type="NCBI Taxonomy" id="1550024"/>
    <lineage>
        <taxon>Bacteria</taxon>
        <taxon>Bacillati</taxon>
        <taxon>Bacillota</taxon>
        <taxon>Clostridia</taxon>
        <taxon>Eubacteriales</taxon>
        <taxon>Oscillospiraceae</taxon>
        <taxon>Ruthenibacterium</taxon>
    </lineage>
</organism>
<gene>
    <name evidence="5" type="ORF">ASJ35_15505</name>
    <name evidence="6" type="ORF">FYJ76_10330</name>
</gene>